<dbReference type="EMBL" id="CAJVPS010000433">
    <property type="protein sequence ID" value="CAG8486079.1"/>
    <property type="molecule type" value="Genomic_DNA"/>
</dbReference>
<accession>A0A9N8WDF8</accession>
<sequence>MYTTLCRAVTDRGSTLKRADRTINKQSISFSKILKNIEHKMTVIDLS</sequence>
<evidence type="ECO:0000313" key="1">
    <source>
        <dbReference type="EMBL" id="CAG8486079.1"/>
    </source>
</evidence>
<gene>
    <name evidence="1" type="ORF">ALEPTO_LOCUS2738</name>
</gene>
<organism evidence="1 2">
    <name type="scientific">Ambispora leptoticha</name>
    <dbReference type="NCBI Taxonomy" id="144679"/>
    <lineage>
        <taxon>Eukaryota</taxon>
        <taxon>Fungi</taxon>
        <taxon>Fungi incertae sedis</taxon>
        <taxon>Mucoromycota</taxon>
        <taxon>Glomeromycotina</taxon>
        <taxon>Glomeromycetes</taxon>
        <taxon>Archaeosporales</taxon>
        <taxon>Ambisporaceae</taxon>
        <taxon>Ambispora</taxon>
    </lineage>
</organism>
<protein>
    <submittedName>
        <fullName evidence="1">10457_t:CDS:1</fullName>
    </submittedName>
</protein>
<keyword evidence="2" id="KW-1185">Reference proteome</keyword>
<dbReference type="AlphaFoldDB" id="A0A9N8WDF8"/>
<proteinExistence type="predicted"/>
<dbReference type="Proteomes" id="UP000789508">
    <property type="component" value="Unassembled WGS sequence"/>
</dbReference>
<name>A0A9N8WDF8_9GLOM</name>
<comment type="caution">
    <text evidence="1">The sequence shown here is derived from an EMBL/GenBank/DDBJ whole genome shotgun (WGS) entry which is preliminary data.</text>
</comment>
<evidence type="ECO:0000313" key="2">
    <source>
        <dbReference type="Proteomes" id="UP000789508"/>
    </source>
</evidence>
<reference evidence="1" key="1">
    <citation type="submission" date="2021-06" db="EMBL/GenBank/DDBJ databases">
        <authorList>
            <person name="Kallberg Y."/>
            <person name="Tangrot J."/>
            <person name="Rosling A."/>
        </authorList>
    </citation>
    <scope>NUCLEOTIDE SEQUENCE</scope>
    <source>
        <strain evidence="1">FL130A</strain>
    </source>
</reference>